<evidence type="ECO:0000313" key="9">
    <source>
        <dbReference type="EMBL" id="MFD2186937.1"/>
    </source>
</evidence>
<reference evidence="10" key="1">
    <citation type="journal article" date="2019" name="Int. J. Syst. Evol. Microbiol.">
        <title>The Global Catalogue of Microorganisms (GCM) 10K type strain sequencing project: providing services to taxonomists for standard genome sequencing and annotation.</title>
        <authorList>
            <consortium name="The Broad Institute Genomics Platform"/>
            <consortium name="The Broad Institute Genome Sequencing Center for Infectious Disease"/>
            <person name="Wu L."/>
            <person name="Ma J."/>
        </authorList>
    </citation>
    <scope>NUCLEOTIDE SEQUENCE [LARGE SCALE GENOMIC DNA]</scope>
    <source>
        <strain evidence="10">DT92</strain>
    </source>
</reference>
<dbReference type="Pfam" id="PF00535">
    <property type="entry name" value="Glycos_transf_2"/>
    <property type="match status" value="1"/>
</dbReference>
<evidence type="ECO:0000256" key="5">
    <source>
        <dbReference type="ARBA" id="ARBA00022989"/>
    </source>
</evidence>
<protein>
    <submittedName>
        <fullName evidence="9">Glycosyltransferase family 2 protein</fullName>
        <ecNumber evidence="9">2.4.-.-</ecNumber>
    </submittedName>
</protein>
<dbReference type="PANTHER" id="PTHR48090">
    <property type="entry name" value="UNDECAPRENYL-PHOSPHATE 4-DEOXY-4-FORMAMIDO-L-ARABINOSE TRANSFERASE-RELATED"/>
    <property type="match status" value="1"/>
</dbReference>
<feature type="domain" description="Glycosyltransferase 2-like" evidence="8">
    <location>
        <begin position="7"/>
        <end position="167"/>
    </location>
</feature>
<keyword evidence="5 7" id="KW-1133">Transmembrane helix</keyword>
<dbReference type="EC" id="2.4.-.-" evidence="9"/>
<evidence type="ECO:0000256" key="1">
    <source>
        <dbReference type="ARBA" id="ARBA00004141"/>
    </source>
</evidence>
<gene>
    <name evidence="9" type="ORF">ACFSJT_09050</name>
</gene>
<keyword evidence="3 9" id="KW-0808">Transferase</keyword>
<keyword evidence="10" id="KW-1185">Reference proteome</keyword>
<dbReference type="InterPro" id="IPR029044">
    <property type="entry name" value="Nucleotide-diphossugar_trans"/>
</dbReference>
<dbReference type="Proteomes" id="UP001597344">
    <property type="component" value="Unassembled WGS sequence"/>
</dbReference>
<feature type="transmembrane region" description="Helical" evidence="7">
    <location>
        <begin position="266"/>
        <end position="288"/>
    </location>
</feature>
<evidence type="ECO:0000256" key="7">
    <source>
        <dbReference type="SAM" id="Phobius"/>
    </source>
</evidence>
<keyword evidence="4 7" id="KW-0812">Transmembrane</keyword>
<comment type="caution">
    <text evidence="9">The sequence shown here is derived from an EMBL/GenBank/DDBJ whole genome shotgun (WGS) entry which is preliminary data.</text>
</comment>
<dbReference type="PANTHER" id="PTHR48090:SF1">
    <property type="entry name" value="PROPHAGE BACTOPRENOL GLUCOSYL TRANSFERASE HOMOLOG"/>
    <property type="match status" value="1"/>
</dbReference>
<dbReference type="CDD" id="cd04187">
    <property type="entry name" value="DPM1_like_bac"/>
    <property type="match status" value="1"/>
</dbReference>
<evidence type="ECO:0000259" key="8">
    <source>
        <dbReference type="Pfam" id="PF00535"/>
    </source>
</evidence>
<accession>A0ABW5AY04</accession>
<dbReference type="InterPro" id="IPR050256">
    <property type="entry name" value="Glycosyltransferase_2"/>
</dbReference>
<evidence type="ECO:0000256" key="4">
    <source>
        <dbReference type="ARBA" id="ARBA00022692"/>
    </source>
</evidence>
<proteinExistence type="predicted"/>
<dbReference type="Gene3D" id="3.90.550.10">
    <property type="entry name" value="Spore Coat Polysaccharide Biosynthesis Protein SpsA, Chain A"/>
    <property type="match status" value="1"/>
</dbReference>
<evidence type="ECO:0000256" key="2">
    <source>
        <dbReference type="ARBA" id="ARBA00022676"/>
    </source>
</evidence>
<evidence type="ECO:0000256" key="6">
    <source>
        <dbReference type="ARBA" id="ARBA00023136"/>
    </source>
</evidence>
<dbReference type="GO" id="GO:0016757">
    <property type="term" value="F:glycosyltransferase activity"/>
    <property type="evidence" value="ECO:0007669"/>
    <property type="project" value="UniProtKB-KW"/>
</dbReference>
<feature type="transmembrane region" description="Helical" evidence="7">
    <location>
        <begin position="233"/>
        <end position="254"/>
    </location>
</feature>
<dbReference type="SUPFAM" id="SSF53448">
    <property type="entry name" value="Nucleotide-diphospho-sugar transferases"/>
    <property type="match status" value="1"/>
</dbReference>
<dbReference type="InterPro" id="IPR001173">
    <property type="entry name" value="Glyco_trans_2-like"/>
</dbReference>
<sequence>MSISKLSIVVPCFNEESNIQELFKELIDVINVLTFSSEVIFVDDGSKDNTFSEIEKISLENKFVSGISLSRNFGHQIALLAGLEKSTGDVVITMDGDLQHPPNIIPELIKKYEDGYDIVNTRRIDPESISFFKKKTSTLFYTIINKLSDIKVEPFSADFRLMSRETVNAFLSIKEHDRFTRGLVSWIGFNQGVVEYKANSRFSGKSSYTFKKMIKLAINGITTMSSKPLRISLYLGLIFFITGIIYAAFILYNYFTGVNVEGWTSILITILVLGGIQLLILSIIGEYVSRIFNETKSRPLYLIKKKTGTNN</sequence>
<keyword evidence="6 7" id="KW-0472">Membrane</keyword>
<keyword evidence="2 9" id="KW-0328">Glycosyltransferase</keyword>
<organism evidence="9 10">
    <name type="scientific">Aquimarina celericrescens</name>
    <dbReference type="NCBI Taxonomy" id="1964542"/>
    <lineage>
        <taxon>Bacteria</taxon>
        <taxon>Pseudomonadati</taxon>
        <taxon>Bacteroidota</taxon>
        <taxon>Flavobacteriia</taxon>
        <taxon>Flavobacteriales</taxon>
        <taxon>Flavobacteriaceae</taxon>
        <taxon>Aquimarina</taxon>
    </lineage>
</organism>
<dbReference type="RefSeq" id="WP_378319936.1">
    <property type="nucleotide sequence ID" value="NZ_JBHUHY010000007.1"/>
</dbReference>
<evidence type="ECO:0000256" key="3">
    <source>
        <dbReference type="ARBA" id="ARBA00022679"/>
    </source>
</evidence>
<name>A0ABW5AY04_9FLAO</name>
<comment type="subcellular location">
    <subcellularLocation>
        <location evidence="1">Membrane</location>
        <topology evidence="1">Multi-pass membrane protein</topology>
    </subcellularLocation>
</comment>
<dbReference type="EMBL" id="JBHUHY010000007">
    <property type="protein sequence ID" value="MFD2186937.1"/>
    <property type="molecule type" value="Genomic_DNA"/>
</dbReference>
<evidence type="ECO:0000313" key="10">
    <source>
        <dbReference type="Proteomes" id="UP001597344"/>
    </source>
</evidence>